<reference evidence="1 2" key="1">
    <citation type="submission" date="2012-05" db="EMBL/GenBank/DDBJ databases">
        <title>Recombination and specialization in a pathogen metapopulation.</title>
        <authorList>
            <person name="Gardiner A."/>
            <person name="Kemen E."/>
            <person name="Schultz-Larsen T."/>
            <person name="MacLean D."/>
            <person name="Van Oosterhout C."/>
            <person name="Jones J.D.G."/>
        </authorList>
    </citation>
    <scope>NUCLEOTIDE SEQUENCE [LARGE SCALE GENOMIC DNA]</scope>
    <source>
        <strain evidence="1 2">Ac Nc2</strain>
    </source>
</reference>
<protein>
    <submittedName>
        <fullName evidence="1">Uncharacterized protein</fullName>
    </submittedName>
</protein>
<dbReference type="EMBL" id="CAIX01000423">
    <property type="protein sequence ID" value="CCI10837.1"/>
    <property type="molecule type" value="Genomic_DNA"/>
</dbReference>
<dbReference type="Proteomes" id="UP000053237">
    <property type="component" value="Unassembled WGS sequence"/>
</dbReference>
<sequence>MEAFRIINLNAPHGKKSCMVYFCWKSIFHATKIIISATQYHHISASGAFQSSLHPTHSHFTDGERVLLIQRVFLVRDISSVSEKENGACGGPELVLVLCILLTSRACLILFKYIELSLQI</sequence>
<gene>
    <name evidence="1" type="ORF">BN9_118200</name>
</gene>
<organism evidence="1 2">
    <name type="scientific">Albugo candida</name>
    <dbReference type="NCBI Taxonomy" id="65357"/>
    <lineage>
        <taxon>Eukaryota</taxon>
        <taxon>Sar</taxon>
        <taxon>Stramenopiles</taxon>
        <taxon>Oomycota</taxon>
        <taxon>Peronosporomycetes</taxon>
        <taxon>Albuginales</taxon>
        <taxon>Albuginaceae</taxon>
        <taxon>Albugo</taxon>
    </lineage>
</organism>
<dbReference type="InParanoid" id="A0A024FV79"/>
<evidence type="ECO:0000313" key="2">
    <source>
        <dbReference type="Proteomes" id="UP000053237"/>
    </source>
</evidence>
<keyword evidence="2" id="KW-1185">Reference proteome</keyword>
<dbReference type="AlphaFoldDB" id="A0A024FV79"/>
<proteinExistence type="predicted"/>
<evidence type="ECO:0000313" key="1">
    <source>
        <dbReference type="EMBL" id="CCI10837.1"/>
    </source>
</evidence>
<accession>A0A024FV79</accession>
<comment type="caution">
    <text evidence="1">The sequence shown here is derived from an EMBL/GenBank/DDBJ whole genome shotgun (WGS) entry which is preliminary data.</text>
</comment>
<name>A0A024FV79_9STRA</name>